<dbReference type="InterPro" id="IPR005821">
    <property type="entry name" value="Ion_trans_dom"/>
</dbReference>
<keyword evidence="2" id="KW-0813">Transport</keyword>
<keyword evidence="10 12" id="KW-0472">Membrane</keyword>
<evidence type="ECO:0000259" key="13">
    <source>
        <dbReference type="Pfam" id="PF00520"/>
    </source>
</evidence>
<keyword evidence="8 12" id="KW-1133">Transmembrane helix</keyword>
<feature type="transmembrane region" description="Helical" evidence="12">
    <location>
        <begin position="163"/>
        <end position="183"/>
    </location>
</feature>
<evidence type="ECO:0000256" key="12">
    <source>
        <dbReference type="SAM" id="Phobius"/>
    </source>
</evidence>
<dbReference type="AlphaFoldDB" id="A0A4V2UVG5"/>
<keyword evidence="5" id="KW-0631">Potassium channel</keyword>
<dbReference type="GO" id="GO:0005249">
    <property type="term" value="F:voltage-gated potassium channel activity"/>
    <property type="evidence" value="ECO:0007669"/>
    <property type="project" value="InterPro"/>
</dbReference>
<comment type="subcellular location">
    <subcellularLocation>
        <location evidence="1">Membrane</location>
        <topology evidence="1">Multi-pass membrane protein</topology>
    </subcellularLocation>
</comment>
<evidence type="ECO:0000256" key="3">
    <source>
        <dbReference type="ARBA" id="ARBA00022538"/>
    </source>
</evidence>
<feature type="transmembrane region" description="Helical" evidence="12">
    <location>
        <begin position="61"/>
        <end position="80"/>
    </location>
</feature>
<keyword evidence="11 14" id="KW-0407">Ion channel</keyword>
<feature type="domain" description="Ion transport" evidence="13">
    <location>
        <begin position="25"/>
        <end position="219"/>
    </location>
</feature>
<dbReference type="EMBL" id="SMAG01000002">
    <property type="protein sequence ID" value="TCS95727.1"/>
    <property type="molecule type" value="Genomic_DNA"/>
</dbReference>
<feature type="transmembrane region" description="Helical" evidence="12">
    <location>
        <begin position="137"/>
        <end position="156"/>
    </location>
</feature>
<reference evidence="14 15" key="1">
    <citation type="submission" date="2019-03" db="EMBL/GenBank/DDBJ databases">
        <title>Genomic Encyclopedia of Type Strains, Phase IV (KMG-IV): sequencing the most valuable type-strain genomes for metagenomic binning, comparative biology and taxonomic classification.</title>
        <authorList>
            <person name="Goeker M."/>
        </authorList>
    </citation>
    <scope>NUCLEOTIDE SEQUENCE [LARGE SCALE GENOMIC DNA]</scope>
    <source>
        <strain evidence="14 15">DSM 45707</strain>
    </source>
</reference>
<evidence type="ECO:0000256" key="5">
    <source>
        <dbReference type="ARBA" id="ARBA00022826"/>
    </source>
</evidence>
<evidence type="ECO:0000256" key="2">
    <source>
        <dbReference type="ARBA" id="ARBA00022448"/>
    </source>
</evidence>
<dbReference type="PANTHER" id="PTHR11537:SF254">
    <property type="entry name" value="POTASSIUM VOLTAGE-GATED CHANNEL PROTEIN SHAB"/>
    <property type="match status" value="1"/>
</dbReference>
<dbReference type="SUPFAM" id="SSF81324">
    <property type="entry name" value="Voltage-gated potassium channels"/>
    <property type="match status" value="1"/>
</dbReference>
<gene>
    <name evidence="14" type="ORF">EDD58_102304</name>
</gene>
<name>A0A4V2UVG5_9BACL</name>
<evidence type="ECO:0000256" key="10">
    <source>
        <dbReference type="ARBA" id="ARBA00023136"/>
    </source>
</evidence>
<dbReference type="Gene3D" id="1.20.120.350">
    <property type="entry name" value="Voltage-gated potassium channels. Chain C"/>
    <property type="match status" value="1"/>
</dbReference>
<keyword evidence="9" id="KW-0406">Ion transport</keyword>
<dbReference type="InterPro" id="IPR027359">
    <property type="entry name" value="Volt_channel_dom_sf"/>
</dbReference>
<evidence type="ECO:0000256" key="1">
    <source>
        <dbReference type="ARBA" id="ARBA00004141"/>
    </source>
</evidence>
<evidence type="ECO:0000313" key="14">
    <source>
        <dbReference type="EMBL" id="TCS95727.1"/>
    </source>
</evidence>
<evidence type="ECO:0000256" key="8">
    <source>
        <dbReference type="ARBA" id="ARBA00022989"/>
    </source>
</evidence>
<feature type="transmembrane region" description="Helical" evidence="12">
    <location>
        <begin position="195"/>
        <end position="216"/>
    </location>
</feature>
<evidence type="ECO:0000256" key="6">
    <source>
        <dbReference type="ARBA" id="ARBA00022882"/>
    </source>
</evidence>
<evidence type="ECO:0000256" key="4">
    <source>
        <dbReference type="ARBA" id="ARBA00022692"/>
    </source>
</evidence>
<organism evidence="14 15">
    <name type="scientific">Hazenella coriacea</name>
    <dbReference type="NCBI Taxonomy" id="1179467"/>
    <lineage>
        <taxon>Bacteria</taxon>
        <taxon>Bacillati</taxon>
        <taxon>Bacillota</taxon>
        <taxon>Bacilli</taxon>
        <taxon>Bacillales</taxon>
        <taxon>Thermoactinomycetaceae</taxon>
        <taxon>Hazenella</taxon>
    </lineage>
</organism>
<sequence length="282" mass="32601">MVRLGGSFMMNWLKADLSWKLNWKTIYEIVIAFFVLTYGILLIQNSFDAIPDYLTQENMNWIDYALIWFFAIEYSIRFMFAKEKWKFVKSHWFDLISMIPFDAFFRIARLMRLIRLIRLIKMSSVLSAFFRSKEVKFSLIIVAGIVFWGASGVYLIEGRVNSSLQSFVDAIWWAIVTTTTVGYGDISPVTIGGRVIAVILMFTGIGLIGSVTASVATHFIQYLDRTDADDHDNKVRGDLVQLVKEKVSSIHQLNEQEYRQLLLTLELLRTQPSNDLPHEKKE</sequence>
<dbReference type="Pfam" id="PF00520">
    <property type="entry name" value="Ion_trans"/>
    <property type="match status" value="1"/>
</dbReference>
<dbReference type="OrthoDB" id="9785285at2"/>
<evidence type="ECO:0000256" key="9">
    <source>
        <dbReference type="ARBA" id="ARBA00023065"/>
    </source>
</evidence>
<dbReference type="Gene3D" id="1.10.287.70">
    <property type="match status" value="1"/>
</dbReference>
<comment type="caution">
    <text evidence="14">The sequence shown here is derived from an EMBL/GenBank/DDBJ whole genome shotgun (WGS) entry which is preliminary data.</text>
</comment>
<keyword evidence="7" id="KW-0630">Potassium</keyword>
<keyword evidence="4 12" id="KW-0812">Transmembrane</keyword>
<feature type="transmembrane region" description="Helical" evidence="12">
    <location>
        <begin position="21"/>
        <end position="41"/>
    </location>
</feature>
<protein>
    <submittedName>
        <fullName evidence="14">Voltage-gated potassium channel</fullName>
    </submittedName>
</protein>
<keyword evidence="15" id="KW-1185">Reference proteome</keyword>
<accession>A0A4V2UVG5</accession>
<evidence type="ECO:0000256" key="11">
    <source>
        <dbReference type="ARBA" id="ARBA00023303"/>
    </source>
</evidence>
<dbReference type="PANTHER" id="PTHR11537">
    <property type="entry name" value="VOLTAGE-GATED POTASSIUM CHANNEL"/>
    <property type="match status" value="1"/>
</dbReference>
<proteinExistence type="predicted"/>
<dbReference type="InterPro" id="IPR028325">
    <property type="entry name" value="VG_K_chnl"/>
</dbReference>
<keyword evidence="3" id="KW-0633">Potassium transport</keyword>
<evidence type="ECO:0000313" key="15">
    <source>
        <dbReference type="Proteomes" id="UP000294937"/>
    </source>
</evidence>
<evidence type="ECO:0000256" key="7">
    <source>
        <dbReference type="ARBA" id="ARBA00022958"/>
    </source>
</evidence>
<keyword evidence="6" id="KW-0851">Voltage-gated channel</keyword>
<dbReference type="Proteomes" id="UP000294937">
    <property type="component" value="Unassembled WGS sequence"/>
</dbReference>
<dbReference type="GO" id="GO:0001508">
    <property type="term" value="P:action potential"/>
    <property type="evidence" value="ECO:0007669"/>
    <property type="project" value="TreeGrafter"/>
</dbReference>
<dbReference type="GO" id="GO:0008076">
    <property type="term" value="C:voltage-gated potassium channel complex"/>
    <property type="evidence" value="ECO:0007669"/>
    <property type="project" value="InterPro"/>
</dbReference>